<sequence>MHKHSPTLNGSFLTIVMVLFSSQVTAVLPLQAMPLYFLC</sequence>
<evidence type="ECO:0000313" key="3">
    <source>
        <dbReference type="Proteomes" id="UP000265520"/>
    </source>
</evidence>
<name>A0A392TWM1_9FABA</name>
<accession>A0A392TWM1</accession>
<keyword evidence="1" id="KW-1133">Transmembrane helix</keyword>
<feature type="non-terminal residue" evidence="2">
    <location>
        <position position="39"/>
    </location>
</feature>
<feature type="transmembrane region" description="Helical" evidence="1">
    <location>
        <begin position="12"/>
        <end position="37"/>
    </location>
</feature>
<protein>
    <submittedName>
        <fullName evidence="2">Uncharacterized protein</fullName>
    </submittedName>
</protein>
<evidence type="ECO:0000256" key="1">
    <source>
        <dbReference type="SAM" id="Phobius"/>
    </source>
</evidence>
<organism evidence="2 3">
    <name type="scientific">Trifolium medium</name>
    <dbReference type="NCBI Taxonomy" id="97028"/>
    <lineage>
        <taxon>Eukaryota</taxon>
        <taxon>Viridiplantae</taxon>
        <taxon>Streptophyta</taxon>
        <taxon>Embryophyta</taxon>
        <taxon>Tracheophyta</taxon>
        <taxon>Spermatophyta</taxon>
        <taxon>Magnoliopsida</taxon>
        <taxon>eudicotyledons</taxon>
        <taxon>Gunneridae</taxon>
        <taxon>Pentapetalae</taxon>
        <taxon>rosids</taxon>
        <taxon>fabids</taxon>
        <taxon>Fabales</taxon>
        <taxon>Fabaceae</taxon>
        <taxon>Papilionoideae</taxon>
        <taxon>50 kb inversion clade</taxon>
        <taxon>NPAAA clade</taxon>
        <taxon>Hologalegina</taxon>
        <taxon>IRL clade</taxon>
        <taxon>Trifolieae</taxon>
        <taxon>Trifolium</taxon>
    </lineage>
</organism>
<proteinExistence type="predicted"/>
<keyword evidence="3" id="KW-1185">Reference proteome</keyword>
<reference evidence="2 3" key="1">
    <citation type="journal article" date="2018" name="Front. Plant Sci.">
        <title>Red Clover (Trifolium pratense) and Zigzag Clover (T. medium) - A Picture of Genomic Similarities and Differences.</title>
        <authorList>
            <person name="Dluhosova J."/>
            <person name="Istvanek J."/>
            <person name="Nedelnik J."/>
            <person name="Repkova J."/>
        </authorList>
    </citation>
    <scope>NUCLEOTIDE SEQUENCE [LARGE SCALE GENOMIC DNA]</scope>
    <source>
        <strain evidence="3">cv. 10/8</strain>
        <tissue evidence="2">Leaf</tissue>
    </source>
</reference>
<evidence type="ECO:0000313" key="2">
    <source>
        <dbReference type="EMBL" id="MCI64516.1"/>
    </source>
</evidence>
<dbReference type="AlphaFoldDB" id="A0A392TWM1"/>
<keyword evidence="1" id="KW-0812">Transmembrane</keyword>
<keyword evidence="1" id="KW-0472">Membrane</keyword>
<dbReference type="Proteomes" id="UP000265520">
    <property type="component" value="Unassembled WGS sequence"/>
</dbReference>
<comment type="caution">
    <text evidence="2">The sequence shown here is derived from an EMBL/GenBank/DDBJ whole genome shotgun (WGS) entry which is preliminary data.</text>
</comment>
<dbReference type="EMBL" id="LXQA010657614">
    <property type="protein sequence ID" value="MCI64516.1"/>
    <property type="molecule type" value="Genomic_DNA"/>
</dbReference>